<dbReference type="AlphaFoldDB" id="A0A930BSM1"/>
<proteinExistence type="predicted"/>
<protein>
    <submittedName>
        <fullName evidence="1">Alpha/beta hydrolase</fullName>
    </submittedName>
</protein>
<sequence length="237" mass="26572">MTMHPDDLLDQLKKTATPRKQKTLDLIHEVCREQYERGSKDFSVATIARIAEDRGGPSKGAIHNKTGDDYKGLIKAWAEHTGGVTRKVRQVSENPYTALIDKIENPALRSMMAGVLAENRQMRREITLLKAEENRVIDMRPRLPESRETVQILPASNGLFPSEIEALRHAVSDRLFKEEGWMCDAEGRVRNELGRPIYKPGYVSAIRKIIGETEAPASDTAKRIGVAKGKIDATEIE</sequence>
<dbReference type="InterPro" id="IPR048061">
    <property type="entry name" value="GmtX-like"/>
</dbReference>
<reference evidence="1" key="1">
    <citation type="submission" date="2020-04" db="EMBL/GenBank/DDBJ databases">
        <title>Deep metagenomics examines the oral microbiome during advanced dental caries in children, revealing novel taxa and co-occurrences with host molecules.</title>
        <authorList>
            <person name="Baker J.L."/>
            <person name="Morton J.T."/>
            <person name="Dinis M."/>
            <person name="Alvarez R."/>
            <person name="Tran N.C."/>
            <person name="Knight R."/>
            <person name="Edlund A."/>
        </authorList>
    </citation>
    <scope>NUCLEOTIDE SEQUENCE</scope>
    <source>
        <strain evidence="1">JCVI_32_bin.24</strain>
    </source>
</reference>
<dbReference type="EMBL" id="JABZMI010000078">
    <property type="protein sequence ID" value="MBF1164511.1"/>
    <property type="molecule type" value="Genomic_DNA"/>
</dbReference>
<name>A0A930BSM1_9RHOO</name>
<keyword evidence="1" id="KW-0378">Hydrolase</keyword>
<dbReference type="GO" id="GO:0016787">
    <property type="term" value="F:hydrolase activity"/>
    <property type="evidence" value="ECO:0007669"/>
    <property type="project" value="UniProtKB-KW"/>
</dbReference>
<dbReference type="Proteomes" id="UP000718593">
    <property type="component" value="Unassembled WGS sequence"/>
</dbReference>
<gene>
    <name evidence="1" type="ORF">HXL68_05680</name>
</gene>
<dbReference type="NCBIfam" id="NF040692">
    <property type="entry name" value="recomb_assoc"/>
    <property type="match status" value="1"/>
</dbReference>
<evidence type="ECO:0000313" key="1">
    <source>
        <dbReference type="EMBL" id="MBF1164511.1"/>
    </source>
</evidence>
<accession>A0A930BSM1</accession>
<organism evidence="1 2">
    <name type="scientific">Dechloromonas agitata</name>
    <dbReference type="NCBI Taxonomy" id="73030"/>
    <lineage>
        <taxon>Bacteria</taxon>
        <taxon>Pseudomonadati</taxon>
        <taxon>Pseudomonadota</taxon>
        <taxon>Betaproteobacteria</taxon>
        <taxon>Rhodocyclales</taxon>
        <taxon>Azonexaceae</taxon>
        <taxon>Dechloromonas</taxon>
    </lineage>
</organism>
<comment type="caution">
    <text evidence="1">The sequence shown here is derived from an EMBL/GenBank/DDBJ whole genome shotgun (WGS) entry which is preliminary data.</text>
</comment>
<evidence type="ECO:0000313" key="2">
    <source>
        <dbReference type="Proteomes" id="UP000718593"/>
    </source>
</evidence>